<dbReference type="InterPro" id="IPR014576">
    <property type="entry name" value="Pesterase_YhaO"/>
</dbReference>
<dbReference type="InterPro" id="IPR029052">
    <property type="entry name" value="Metallo-depent_PP-like"/>
</dbReference>
<dbReference type="eggNOG" id="COG0420">
    <property type="taxonomic scope" value="Bacteria"/>
</dbReference>
<dbReference type="RefSeq" id="WP_013629937.1">
    <property type="nucleotide sequence ID" value="NC_015174.1"/>
</dbReference>
<dbReference type="STRING" id="756272.Plabr_3621"/>
<organism evidence="3 4">
    <name type="scientific">Rubinisphaera brasiliensis (strain ATCC 49424 / DSM 5305 / JCM 21570 / IAM 15109 / NBRC 103401 / IFAM 1448)</name>
    <name type="common">Planctomyces brasiliensis</name>
    <dbReference type="NCBI Taxonomy" id="756272"/>
    <lineage>
        <taxon>Bacteria</taxon>
        <taxon>Pseudomonadati</taxon>
        <taxon>Planctomycetota</taxon>
        <taxon>Planctomycetia</taxon>
        <taxon>Planctomycetales</taxon>
        <taxon>Planctomycetaceae</taxon>
        <taxon>Rubinisphaera</taxon>
    </lineage>
</organism>
<dbReference type="CDD" id="cd00840">
    <property type="entry name" value="MPP_Mre11_N"/>
    <property type="match status" value="1"/>
</dbReference>
<dbReference type="OrthoDB" id="9773856at2"/>
<dbReference type="AlphaFoldDB" id="F0SQ41"/>
<dbReference type="HOGENOM" id="CLU_026621_4_0_0"/>
<protein>
    <submittedName>
        <fullName evidence="3">Metallophosphoesterase</fullName>
    </submittedName>
</protein>
<accession>F0SQ41</accession>
<dbReference type="Proteomes" id="UP000006860">
    <property type="component" value="Chromosome"/>
</dbReference>
<dbReference type="InterPro" id="IPR041796">
    <property type="entry name" value="Mre11_N"/>
</dbReference>
<dbReference type="KEGG" id="pbs:Plabr_3621"/>
<dbReference type="PIRSF" id="PIRSF033091">
    <property type="entry name" value="Pesterase_YhaO"/>
    <property type="match status" value="1"/>
</dbReference>
<evidence type="ECO:0000259" key="2">
    <source>
        <dbReference type="Pfam" id="PF00149"/>
    </source>
</evidence>
<keyword evidence="4" id="KW-1185">Reference proteome</keyword>
<dbReference type="PANTHER" id="PTHR30337:SF7">
    <property type="entry name" value="PHOSPHOESTERASE"/>
    <property type="match status" value="1"/>
</dbReference>
<proteinExistence type="predicted"/>
<dbReference type="GO" id="GO:0016787">
    <property type="term" value="F:hydrolase activity"/>
    <property type="evidence" value="ECO:0007669"/>
    <property type="project" value="UniProtKB-KW"/>
</dbReference>
<reference evidence="4" key="1">
    <citation type="submission" date="2011-02" db="EMBL/GenBank/DDBJ databases">
        <title>The complete genome of Planctomyces brasiliensis DSM 5305.</title>
        <authorList>
            <person name="Lucas S."/>
            <person name="Copeland A."/>
            <person name="Lapidus A."/>
            <person name="Bruce D."/>
            <person name="Goodwin L."/>
            <person name="Pitluck S."/>
            <person name="Kyrpides N."/>
            <person name="Mavromatis K."/>
            <person name="Pagani I."/>
            <person name="Ivanova N."/>
            <person name="Ovchinnikova G."/>
            <person name="Lu M."/>
            <person name="Detter J.C."/>
            <person name="Han C."/>
            <person name="Land M."/>
            <person name="Hauser L."/>
            <person name="Markowitz V."/>
            <person name="Cheng J.-F."/>
            <person name="Hugenholtz P."/>
            <person name="Woyke T."/>
            <person name="Wu D."/>
            <person name="Tindall B."/>
            <person name="Pomrenke H.G."/>
            <person name="Brambilla E."/>
            <person name="Klenk H.-P."/>
            <person name="Eisen J.A."/>
        </authorList>
    </citation>
    <scope>NUCLEOTIDE SEQUENCE [LARGE SCALE GENOMIC DNA]</scope>
    <source>
        <strain evidence="4">ATCC 49424 / DSM 5305 / JCM 21570 / NBRC 103401 / IFAM 1448</strain>
    </source>
</reference>
<dbReference type="PANTHER" id="PTHR30337">
    <property type="entry name" value="COMPONENT OF ATP-DEPENDENT DSDNA EXONUCLEASE"/>
    <property type="match status" value="1"/>
</dbReference>
<dbReference type="InterPro" id="IPR004843">
    <property type="entry name" value="Calcineurin-like_PHP"/>
</dbReference>
<dbReference type="Pfam" id="PF00149">
    <property type="entry name" value="Metallophos"/>
    <property type="match status" value="1"/>
</dbReference>
<dbReference type="EMBL" id="CP002546">
    <property type="protein sequence ID" value="ADY61218.1"/>
    <property type="molecule type" value="Genomic_DNA"/>
</dbReference>
<feature type="domain" description="Calcineurin-like phosphoesterase" evidence="2">
    <location>
        <begin position="2"/>
        <end position="196"/>
    </location>
</feature>
<evidence type="ECO:0000313" key="4">
    <source>
        <dbReference type="Proteomes" id="UP000006860"/>
    </source>
</evidence>
<sequence>MFKFIHAADIHLDSPLRGLEQYEGAPTTEIRGAARRALENLVDLAIEESVRFLLIAGDFYDGDWRDYNTGLFFTRQMTRLREANIPVYLIAGNHDAANRMTRHLKLPDNVHLLSSGTAETKRITELDVAIHGQSFATAAVYDNLAAAYPAPQSGMLNIGLLHTCATSTEHERYAPCSLDDLKLKGYDYWALGHVHTRQTFSETPWIGFSGNLQGRHIRETGPKGCMLVTVSDDRSLNVEFRELDVLRWERAIIETAQTRSAEELLDHLYSKIEHLQGAAAGRFLALRVEFHGATEAHQQLQSRREHWTQEVRARAIQAGRGDVWVEKVKFSTRPPQDERTEDRIDASALGEIRSLFETLRQSPHALTDWEFRLDDLSRKLPGDLKALLQDGDADWLNERIAEAESILLEELLSGKESA</sequence>
<evidence type="ECO:0000256" key="1">
    <source>
        <dbReference type="ARBA" id="ARBA00022801"/>
    </source>
</evidence>
<keyword evidence="1" id="KW-0378">Hydrolase</keyword>
<dbReference type="Gene3D" id="3.60.21.10">
    <property type="match status" value="1"/>
</dbReference>
<dbReference type="InterPro" id="IPR050535">
    <property type="entry name" value="DNA_Repair-Maintenance_Comp"/>
</dbReference>
<evidence type="ECO:0000313" key="3">
    <source>
        <dbReference type="EMBL" id="ADY61218.1"/>
    </source>
</evidence>
<name>F0SQ41_RUBBR</name>
<gene>
    <name evidence="3" type="ordered locus">Plabr_3621</name>
</gene>
<dbReference type="SUPFAM" id="SSF56300">
    <property type="entry name" value="Metallo-dependent phosphatases"/>
    <property type="match status" value="1"/>
</dbReference>